<sequence length="258" mass="27974">MLGELRRVHGRSLSRLNVVDIGCGTGSNLRAVAPLLGREQSWRLVDNDPILLEAARHAISGWADMVLEDTTSSLTVRKGVCEIQVAFVAADLAENVEAVQGMFEADLLTASALFDLVSASWLTTFCERLSCPLYTVLTYDGRMQWTPVHPLDVEVVEAFNAHQLTDKGFGPAAGWQAVSILEQQLTRKGMVVVKGDSTWHLEAGDARLHHQLLQGVAAAAGKMHQLGMPDINDWLAFRLDSTSGSIGHLDLFAAGQSS</sequence>
<evidence type="ECO:0008006" key="3">
    <source>
        <dbReference type="Google" id="ProtNLM"/>
    </source>
</evidence>
<proteinExistence type="predicted"/>
<dbReference type="InterPro" id="IPR029063">
    <property type="entry name" value="SAM-dependent_MTases_sf"/>
</dbReference>
<organism evidence="1 2">
    <name type="scientific">Orrella marina</name>
    <dbReference type="NCBI Taxonomy" id="2163011"/>
    <lineage>
        <taxon>Bacteria</taxon>
        <taxon>Pseudomonadati</taxon>
        <taxon>Pseudomonadota</taxon>
        <taxon>Betaproteobacteria</taxon>
        <taxon>Burkholderiales</taxon>
        <taxon>Alcaligenaceae</taxon>
        <taxon>Orrella</taxon>
    </lineage>
</organism>
<dbReference type="Proteomes" id="UP000244571">
    <property type="component" value="Chromosome"/>
</dbReference>
<dbReference type="SUPFAM" id="SSF53335">
    <property type="entry name" value="S-adenosyl-L-methionine-dependent methyltransferases"/>
    <property type="match status" value="1"/>
</dbReference>
<gene>
    <name evidence="1" type="ORF">DBV39_12105</name>
</gene>
<evidence type="ECO:0000313" key="1">
    <source>
        <dbReference type="EMBL" id="AWB34325.1"/>
    </source>
</evidence>
<reference evidence="1 2" key="1">
    <citation type="submission" date="2018-04" db="EMBL/GenBank/DDBJ databases">
        <title>Bordetella sp. HZ20 isolated from seawater.</title>
        <authorList>
            <person name="Sun C."/>
        </authorList>
    </citation>
    <scope>NUCLEOTIDE SEQUENCE [LARGE SCALE GENOMIC DNA]</scope>
    <source>
        <strain evidence="1 2">HZ20</strain>
    </source>
</reference>
<dbReference type="KEGG" id="boz:DBV39_12105"/>
<accession>A0A2R4XKI2</accession>
<evidence type="ECO:0000313" key="2">
    <source>
        <dbReference type="Proteomes" id="UP000244571"/>
    </source>
</evidence>
<dbReference type="AlphaFoldDB" id="A0A2R4XKI2"/>
<dbReference type="EMBL" id="CP028901">
    <property type="protein sequence ID" value="AWB34325.1"/>
    <property type="molecule type" value="Genomic_DNA"/>
</dbReference>
<name>A0A2R4XKI2_9BURK</name>
<protein>
    <recommendedName>
        <fullName evidence="3">Methyltransferase domain-containing protein</fullName>
    </recommendedName>
</protein>
<dbReference type="Gene3D" id="3.40.50.150">
    <property type="entry name" value="Vaccinia Virus protein VP39"/>
    <property type="match status" value="1"/>
</dbReference>
<keyword evidence="2" id="KW-1185">Reference proteome</keyword>